<name>A0A9D7LM71_9RHOO</name>
<gene>
    <name evidence="1" type="ORF">IPN75_09345</name>
</gene>
<sequence length="64" mass="7613">MSYHFQYIATSTAEALRLLDAKAVDREALRRLLNNMHVFARDQAIMTQPDSPRYLGNRLKQWRY</sequence>
<dbReference type="EMBL" id="JADKBR010000011">
    <property type="protein sequence ID" value="MBK8890576.1"/>
    <property type="molecule type" value="Genomic_DNA"/>
</dbReference>
<dbReference type="AlphaFoldDB" id="A0A9D7LM71"/>
<reference evidence="1" key="1">
    <citation type="submission" date="2020-10" db="EMBL/GenBank/DDBJ databases">
        <title>Connecting structure to function with the recovery of over 1000 high-quality activated sludge metagenome-assembled genomes encoding full-length rRNA genes using long-read sequencing.</title>
        <authorList>
            <person name="Singleton C.M."/>
            <person name="Petriglieri F."/>
            <person name="Kristensen J.M."/>
            <person name="Kirkegaard R.H."/>
            <person name="Michaelsen T.Y."/>
            <person name="Andersen M.H."/>
            <person name="Karst S.M."/>
            <person name="Dueholm M.S."/>
            <person name="Nielsen P.H."/>
            <person name="Albertsen M."/>
        </authorList>
    </citation>
    <scope>NUCLEOTIDE SEQUENCE</scope>
    <source>
        <strain evidence="1">OdNE_18-Q3-R46-58_BAT3C.305</strain>
    </source>
</reference>
<dbReference type="Proteomes" id="UP000808146">
    <property type="component" value="Unassembled WGS sequence"/>
</dbReference>
<proteinExistence type="predicted"/>
<evidence type="ECO:0000313" key="2">
    <source>
        <dbReference type="Proteomes" id="UP000808146"/>
    </source>
</evidence>
<comment type="caution">
    <text evidence="1">The sequence shown here is derived from an EMBL/GenBank/DDBJ whole genome shotgun (WGS) entry which is preliminary data.</text>
</comment>
<evidence type="ECO:0000313" key="1">
    <source>
        <dbReference type="EMBL" id="MBK8890576.1"/>
    </source>
</evidence>
<accession>A0A9D7LM71</accession>
<organism evidence="1 2">
    <name type="scientific">Candidatus Dechloromonas phosphorivorans</name>
    <dbReference type="NCBI Taxonomy" id="2899244"/>
    <lineage>
        <taxon>Bacteria</taxon>
        <taxon>Pseudomonadati</taxon>
        <taxon>Pseudomonadota</taxon>
        <taxon>Betaproteobacteria</taxon>
        <taxon>Rhodocyclales</taxon>
        <taxon>Azonexaceae</taxon>
        <taxon>Dechloromonas</taxon>
    </lineage>
</organism>
<protein>
    <submittedName>
        <fullName evidence="1">Uncharacterized protein</fullName>
    </submittedName>
</protein>